<sequence>MISRNFPLYLVEGSIYQGGWSYENFIPTVASQIPFRVKEQMLLDAKRTALSESDVSNRAALQVSLAFFNRFGTERDFPIAMQYIRMASSSTCLPAQMLLLILQYRYQGLDKLETITPACDPRGSIFTELGVWASPKYLRDSPSQFLSPYGLNKLENHSPQISPSLWSDRTVSTCSNQPARYQQDDIDSSLILACQLGDLEGLISLASRKKDLFSCESSGLTPLHYLFMFDKDDETLQHALKILLPMHIDSGGPLLEAYCSEPQTLDQQLPFSLTGTPLGFAVLAGSLASVEALLRVGADPLSCGPEREASPLVRSESPLQNAISYHRADIFSSLWESCLNRPEWHDELVSKALVPENCLFSQLCVRSFLELWVMESDNDDIRRSQMVLALAGAIWKLVGSNTESQKLRNC</sequence>
<dbReference type="InterPro" id="IPR036770">
    <property type="entry name" value="Ankyrin_rpt-contain_sf"/>
</dbReference>
<evidence type="ECO:0000313" key="1">
    <source>
        <dbReference type="EMBL" id="KAH7216971.1"/>
    </source>
</evidence>
<comment type="caution">
    <text evidence="1">The sequence shown here is derived from an EMBL/GenBank/DDBJ whole genome shotgun (WGS) entry which is preliminary data.</text>
</comment>
<protein>
    <recommendedName>
        <fullName evidence="3">Ankyrin</fullName>
    </recommendedName>
</protein>
<accession>A0A9P9JL21</accession>
<evidence type="ECO:0000313" key="2">
    <source>
        <dbReference type="Proteomes" id="UP000720189"/>
    </source>
</evidence>
<name>A0A9P9JL21_FUSRE</name>
<dbReference type="SUPFAM" id="SSF48403">
    <property type="entry name" value="Ankyrin repeat"/>
    <property type="match status" value="1"/>
</dbReference>
<reference evidence="1" key="1">
    <citation type="journal article" date="2021" name="Nat. Commun.">
        <title>Genetic determinants of endophytism in the Arabidopsis root mycobiome.</title>
        <authorList>
            <person name="Mesny F."/>
            <person name="Miyauchi S."/>
            <person name="Thiergart T."/>
            <person name="Pickel B."/>
            <person name="Atanasova L."/>
            <person name="Karlsson M."/>
            <person name="Huettel B."/>
            <person name="Barry K.W."/>
            <person name="Haridas S."/>
            <person name="Chen C."/>
            <person name="Bauer D."/>
            <person name="Andreopoulos W."/>
            <person name="Pangilinan J."/>
            <person name="LaButti K."/>
            <person name="Riley R."/>
            <person name="Lipzen A."/>
            <person name="Clum A."/>
            <person name="Drula E."/>
            <person name="Henrissat B."/>
            <person name="Kohler A."/>
            <person name="Grigoriev I.V."/>
            <person name="Martin F.M."/>
            <person name="Hacquard S."/>
        </authorList>
    </citation>
    <scope>NUCLEOTIDE SEQUENCE</scope>
    <source>
        <strain evidence="1">MPI-CAGE-AT-0023</strain>
    </source>
</reference>
<organism evidence="1 2">
    <name type="scientific">Fusarium redolens</name>
    <dbReference type="NCBI Taxonomy" id="48865"/>
    <lineage>
        <taxon>Eukaryota</taxon>
        <taxon>Fungi</taxon>
        <taxon>Dikarya</taxon>
        <taxon>Ascomycota</taxon>
        <taxon>Pezizomycotina</taxon>
        <taxon>Sordariomycetes</taxon>
        <taxon>Hypocreomycetidae</taxon>
        <taxon>Hypocreales</taxon>
        <taxon>Nectriaceae</taxon>
        <taxon>Fusarium</taxon>
        <taxon>Fusarium redolens species complex</taxon>
    </lineage>
</organism>
<dbReference type="RefSeq" id="XP_046041952.1">
    <property type="nucleotide sequence ID" value="XM_046185220.1"/>
</dbReference>
<dbReference type="AlphaFoldDB" id="A0A9P9JL21"/>
<gene>
    <name evidence="1" type="ORF">BKA55DRAFT_218640</name>
</gene>
<keyword evidence="2" id="KW-1185">Reference proteome</keyword>
<dbReference type="EMBL" id="JAGMUX010000029">
    <property type="protein sequence ID" value="KAH7216971.1"/>
    <property type="molecule type" value="Genomic_DNA"/>
</dbReference>
<dbReference type="Proteomes" id="UP000720189">
    <property type="component" value="Unassembled WGS sequence"/>
</dbReference>
<evidence type="ECO:0008006" key="3">
    <source>
        <dbReference type="Google" id="ProtNLM"/>
    </source>
</evidence>
<proteinExistence type="predicted"/>
<dbReference type="OrthoDB" id="4062651at2759"/>
<dbReference type="Gene3D" id="1.25.40.20">
    <property type="entry name" value="Ankyrin repeat-containing domain"/>
    <property type="match status" value="1"/>
</dbReference>
<dbReference type="GeneID" id="70215174"/>